<dbReference type="STRING" id="585530.HMPREF0183_0800"/>
<dbReference type="Proteomes" id="UP000005714">
    <property type="component" value="Unassembled WGS sequence"/>
</dbReference>
<dbReference type="PANTHER" id="PTHR32322">
    <property type="entry name" value="INNER MEMBRANE TRANSPORTER"/>
    <property type="match status" value="1"/>
</dbReference>
<dbReference type="PANTHER" id="PTHR32322:SF2">
    <property type="entry name" value="EAMA DOMAIN-CONTAINING PROTEIN"/>
    <property type="match status" value="1"/>
</dbReference>
<evidence type="ECO:0000256" key="5">
    <source>
        <dbReference type="ARBA" id="ARBA00023136"/>
    </source>
</evidence>
<evidence type="ECO:0000259" key="7">
    <source>
        <dbReference type="Pfam" id="PF00892"/>
    </source>
</evidence>
<sequence>MKETLLTVQSPDTGMVPVVTSHEPSQSTPAAVHPEVGTGVMLMIGSCLSLQFGAALAVSVFPVMGPLGTTSFRFAFAALVVVALFRPKFWTWDGKQWLSVVCFGAVLSCMNAFFYLAIDRLPMGIAVSLEFLGPLLLAGILSRKLRDFGWIALALGGISLFFFDDFSGDTRLDPLGVGFVLVAAFCWALYILCGSWVAQRVPGTGGIAGALVIGTVCLMPFGVQSAHFIVDDPMLLLFCLGSGLLSLAVPYSLQFMAMCRIPKSVFGVLLSLEPVFAALVGWLILGQSLSVVAVLAIVLVVTASAGSTLGARAKAS</sequence>
<feature type="transmembrane region" description="Helical" evidence="6">
    <location>
        <begin position="97"/>
        <end position="117"/>
    </location>
</feature>
<gene>
    <name evidence="8" type="ORF">HMPREF0183_0800</name>
</gene>
<feature type="domain" description="EamA" evidence="7">
    <location>
        <begin position="175"/>
        <end position="305"/>
    </location>
</feature>
<keyword evidence="3 6" id="KW-0812">Transmembrane</keyword>
<comment type="similarity">
    <text evidence="2">Belongs to the EamA transporter family.</text>
</comment>
<dbReference type="EMBL" id="ADNU01000022">
    <property type="protein sequence ID" value="EFG47907.1"/>
    <property type="molecule type" value="Genomic_DNA"/>
</dbReference>
<protein>
    <submittedName>
        <fullName evidence="8">Putative membrane protein</fullName>
    </submittedName>
</protein>
<feature type="transmembrane region" description="Helical" evidence="6">
    <location>
        <begin position="235"/>
        <end position="253"/>
    </location>
</feature>
<dbReference type="eggNOG" id="COG5006">
    <property type="taxonomic scope" value="Bacteria"/>
</dbReference>
<feature type="transmembrane region" description="Helical" evidence="6">
    <location>
        <begin position="175"/>
        <end position="198"/>
    </location>
</feature>
<dbReference type="AlphaFoldDB" id="D4YLJ0"/>
<dbReference type="InterPro" id="IPR050638">
    <property type="entry name" value="AA-Vitamin_Transporters"/>
</dbReference>
<name>D4YLJ0_9MICO</name>
<evidence type="ECO:0000256" key="2">
    <source>
        <dbReference type="ARBA" id="ARBA00007362"/>
    </source>
</evidence>
<dbReference type="InterPro" id="IPR000620">
    <property type="entry name" value="EamA_dom"/>
</dbReference>
<feature type="transmembrane region" description="Helical" evidence="6">
    <location>
        <begin position="148"/>
        <end position="163"/>
    </location>
</feature>
<keyword evidence="5 6" id="KW-0472">Membrane</keyword>
<feature type="transmembrane region" description="Helical" evidence="6">
    <location>
        <begin position="291"/>
        <end position="311"/>
    </location>
</feature>
<feature type="transmembrane region" description="Helical" evidence="6">
    <location>
        <begin position="265"/>
        <end position="285"/>
    </location>
</feature>
<proteinExistence type="inferred from homology"/>
<keyword evidence="9" id="KW-1185">Reference proteome</keyword>
<comment type="subcellular location">
    <subcellularLocation>
        <location evidence="1">Membrane</location>
        <topology evidence="1">Multi-pass membrane protein</topology>
    </subcellularLocation>
</comment>
<dbReference type="InterPro" id="IPR037185">
    <property type="entry name" value="EmrE-like"/>
</dbReference>
<evidence type="ECO:0000256" key="6">
    <source>
        <dbReference type="SAM" id="Phobius"/>
    </source>
</evidence>
<organism evidence="8 9">
    <name type="scientific">Brevibacterium mcbrellneri ATCC 49030</name>
    <dbReference type="NCBI Taxonomy" id="585530"/>
    <lineage>
        <taxon>Bacteria</taxon>
        <taxon>Bacillati</taxon>
        <taxon>Actinomycetota</taxon>
        <taxon>Actinomycetes</taxon>
        <taxon>Micrococcales</taxon>
        <taxon>Brevibacteriaceae</taxon>
        <taxon>Brevibacterium</taxon>
    </lineage>
</organism>
<comment type="caution">
    <text evidence="8">The sequence shown here is derived from an EMBL/GenBank/DDBJ whole genome shotgun (WGS) entry which is preliminary data.</text>
</comment>
<evidence type="ECO:0000256" key="4">
    <source>
        <dbReference type="ARBA" id="ARBA00022989"/>
    </source>
</evidence>
<feature type="transmembrane region" description="Helical" evidence="6">
    <location>
        <begin position="123"/>
        <end position="141"/>
    </location>
</feature>
<reference evidence="8 9" key="1">
    <citation type="submission" date="2010-04" db="EMBL/GenBank/DDBJ databases">
        <authorList>
            <person name="Qin X."/>
            <person name="Bachman B."/>
            <person name="Battles P."/>
            <person name="Bell A."/>
            <person name="Bess C."/>
            <person name="Bickham C."/>
            <person name="Chaboub L."/>
            <person name="Chen D."/>
            <person name="Coyle M."/>
            <person name="Deiros D.R."/>
            <person name="Dinh H."/>
            <person name="Forbes L."/>
            <person name="Fowler G."/>
            <person name="Francisco L."/>
            <person name="Fu Q."/>
            <person name="Gubbala S."/>
            <person name="Hale W."/>
            <person name="Han Y."/>
            <person name="Hemphill L."/>
            <person name="Highlander S.K."/>
            <person name="Hirani K."/>
            <person name="Hogues M."/>
            <person name="Jackson L."/>
            <person name="Jakkamsetti A."/>
            <person name="Javaid M."/>
            <person name="Jiang H."/>
            <person name="Korchina V."/>
            <person name="Kovar C."/>
            <person name="Lara F."/>
            <person name="Lee S."/>
            <person name="Mata R."/>
            <person name="Mathew T."/>
            <person name="Moen C."/>
            <person name="Morales K."/>
            <person name="Munidasa M."/>
            <person name="Nazareth L."/>
            <person name="Ngo R."/>
            <person name="Nguyen L."/>
            <person name="Okwuonu G."/>
            <person name="Ongeri F."/>
            <person name="Patil S."/>
            <person name="Petrosino J."/>
            <person name="Pham C."/>
            <person name="Pham P."/>
            <person name="Pu L.-L."/>
            <person name="Puazo M."/>
            <person name="Raj R."/>
            <person name="Reid J."/>
            <person name="Rouhana J."/>
            <person name="Saada N."/>
            <person name="Shang Y."/>
            <person name="Simmons D."/>
            <person name="Thornton R."/>
            <person name="Warren J."/>
            <person name="Weissenberger G."/>
            <person name="Zhang J."/>
            <person name="Zhang L."/>
            <person name="Zhou C."/>
            <person name="Zhu D."/>
            <person name="Muzny D."/>
            <person name="Worley K."/>
            <person name="Gibbs R."/>
        </authorList>
    </citation>
    <scope>NUCLEOTIDE SEQUENCE [LARGE SCALE GENOMIC DNA]</scope>
    <source>
        <strain evidence="8 9">ATCC 49030</strain>
    </source>
</reference>
<evidence type="ECO:0000256" key="1">
    <source>
        <dbReference type="ARBA" id="ARBA00004141"/>
    </source>
</evidence>
<feature type="transmembrane region" description="Helical" evidence="6">
    <location>
        <begin position="67"/>
        <end position="85"/>
    </location>
</feature>
<dbReference type="Pfam" id="PF00892">
    <property type="entry name" value="EamA"/>
    <property type="match status" value="1"/>
</dbReference>
<evidence type="ECO:0000313" key="8">
    <source>
        <dbReference type="EMBL" id="EFG47907.1"/>
    </source>
</evidence>
<evidence type="ECO:0000313" key="9">
    <source>
        <dbReference type="Proteomes" id="UP000005714"/>
    </source>
</evidence>
<evidence type="ECO:0000256" key="3">
    <source>
        <dbReference type="ARBA" id="ARBA00022692"/>
    </source>
</evidence>
<feature type="transmembrane region" description="Helical" evidence="6">
    <location>
        <begin position="40"/>
        <end position="61"/>
    </location>
</feature>
<accession>D4YLJ0</accession>
<dbReference type="GO" id="GO:0016020">
    <property type="term" value="C:membrane"/>
    <property type="evidence" value="ECO:0007669"/>
    <property type="project" value="UniProtKB-SubCell"/>
</dbReference>
<dbReference type="SUPFAM" id="SSF103481">
    <property type="entry name" value="Multidrug resistance efflux transporter EmrE"/>
    <property type="match status" value="2"/>
</dbReference>
<feature type="transmembrane region" description="Helical" evidence="6">
    <location>
        <begin position="205"/>
        <end position="223"/>
    </location>
</feature>
<keyword evidence="4 6" id="KW-1133">Transmembrane helix</keyword>